<keyword evidence="2" id="KW-0067">ATP-binding</keyword>
<protein>
    <submittedName>
        <fullName evidence="2">ATP-binding protein</fullName>
    </submittedName>
</protein>
<dbReference type="AlphaFoldDB" id="A0A921ITK9"/>
<dbReference type="GO" id="GO:0005524">
    <property type="term" value="F:ATP binding"/>
    <property type="evidence" value="ECO:0007669"/>
    <property type="project" value="UniProtKB-KW"/>
</dbReference>
<evidence type="ECO:0000313" key="3">
    <source>
        <dbReference type="Proteomes" id="UP000753256"/>
    </source>
</evidence>
<accession>A0A921ITK9</accession>
<name>A0A921ITK9_9ACTN</name>
<feature type="region of interest" description="Disordered" evidence="1">
    <location>
        <begin position="166"/>
        <end position="199"/>
    </location>
</feature>
<dbReference type="InterPro" id="IPR027417">
    <property type="entry name" value="P-loop_NTPase"/>
</dbReference>
<dbReference type="Proteomes" id="UP000753256">
    <property type="component" value="Unassembled WGS sequence"/>
</dbReference>
<dbReference type="Pfam" id="PF10923">
    <property type="entry name" value="BrxC_BrxD"/>
    <property type="match status" value="2"/>
</dbReference>
<evidence type="ECO:0000313" key="2">
    <source>
        <dbReference type="EMBL" id="HJG36655.1"/>
    </source>
</evidence>
<comment type="caution">
    <text evidence="2">The sequence shown here is derived from an EMBL/GenBank/DDBJ whole genome shotgun (WGS) entry which is preliminary data.</text>
</comment>
<organism evidence="2 3">
    <name type="scientific">Enorma phocaeensis</name>
    <dbReference type="NCBI Taxonomy" id="1871019"/>
    <lineage>
        <taxon>Bacteria</taxon>
        <taxon>Bacillati</taxon>
        <taxon>Actinomycetota</taxon>
        <taxon>Coriobacteriia</taxon>
        <taxon>Coriobacteriales</taxon>
        <taxon>Coriobacteriaceae</taxon>
        <taxon>Enorma</taxon>
    </lineage>
</organism>
<reference evidence="2" key="1">
    <citation type="journal article" date="2021" name="PeerJ">
        <title>Extensive microbial diversity within the chicken gut microbiome revealed by metagenomics and culture.</title>
        <authorList>
            <person name="Gilroy R."/>
            <person name="Ravi A."/>
            <person name="Getino M."/>
            <person name="Pursley I."/>
            <person name="Horton D.L."/>
            <person name="Alikhan N.F."/>
            <person name="Baker D."/>
            <person name="Gharbi K."/>
            <person name="Hall N."/>
            <person name="Watson M."/>
            <person name="Adriaenssens E.M."/>
            <person name="Foster-Nyarko E."/>
            <person name="Jarju S."/>
            <person name="Secka A."/>
            <person name="Antonio M."/>
            <person name="Oren A."/>
            <person name="Chaudhuri R.R."/>
            <person name="La Ragione R."/>
            <person name="Hildebrand F."/>
            <person name="Pallen M.J."/>
        </authorList>
    </citation>
    <scope>NUCLEOTIDE SEQUENCE</scope>
    <source>
        <strain evidence="2">ChiHjej13B12-9602</strain>
    </source>
</reference>
<dbReference type="InterPro" id="IPR021228">
    <property type="entry name" value="BrxD"/>
</dbReference>
<keyword evidence="2" id="KW-0547">Nucleotide-binding</keyword>
<sequence>MSQVAAGAPRVPKRVAAVILNSLKGGVVPRIGLPYITVGREAEIRALLTDLSLIADGGASFRFLVGRYGSGKSFLLQTIRTHAMGEGFVVADADLSPERRLQGGQGQGLATYRELIRNLSTKTRPEGGALGLVLDRWVAATLPSASADSELSGAPIAAAPYATTSGANAPAPGKAATDAEQAAHGRAADETETSAEQTERNLAADEALNQTLAPLEELVHGFDFARMLRAYREASLEGDDERKSYVLKWLRGEYRTKTEARAELGCSTIIGDDDWYDYVKLFAAFLTGAGYKGLLVLIDELVNLFKIPNSITRQYNYEKILTMYNDTLQGKARHLGIIMGGTPQSIEDRRRGVFSYEALRSRLTQGRFAAEGMRDMLAPIIHLHPLTYEELLVLIEKLQQIHAGYFGYEARLSEGDLVQFLQIEFGRVGADTHLTPREVIRDFIELLDIAFQNPNTPVARILGSVGDNGGSGLAEHSGGTQPSGGSAIVAPADSGRDASEFAEFKI</sequence>
<reference evidence="2" key="2">
    <citation type="submission" date="2021-09" db="EMBL/GenBank/DDBJ databases">
        <authorList>
            <person name="Gilroy R."/>
        </authorList>
    </citation>
    <scope>NUCLEOTIDE SEQUENCE</scope>
    <source>
        <strain evidence="2">ChiHjej13B12-9602</strain>
    </source>
</reference>
<gene>
    <name evidence="2" type="ORF">K8V70_02155</name>
</gene>
<feature type="region of interest" description="Disordered" evidence="1">
    <location>
        <begin position="470"/>
        <end position="499"/>
    </location>
</feature>
<evidence type="ECO:0000256" key="1">
    <source>
        <dbReference type="SAM" id="MobiDB-lite"/>
    </source>
</evidence>
<dbReference type="SUPFAM" id="SSF52540">
    <property type="entry name" value="P-loop containing nucleoside triphosphate hydrolases"/>
    <property type="match status" value="1"/>
</dbReference>
<proteinExistence type="predicted"/>
<dbReference type="EMBL" id="DYUZ01000008">
    <property type="protein sequence ID" value="HJG36655.1"/>
    <property type="molecule type" value="Genomic_DNA"/>
</dbReference>